<protein>
    <submittedName>
        <fullName evidence="3">CBS domain-containing protein</fullName>
    </submittedName>
</protein>
<feature type="domain" description="CBS" evidence="2">
    <location>
        <begin position="92"/>
        <end position="147"/>
    </location>
</feature>
<comment type="caution">
    <text evidence="3">The sequence shown here is derived from an EMBL/GenBank/DDBJ whole genome shotgun (WGS) entry which is preliminary data.</text>
</comment>
<proteinExistence type="predicted"/>
<dbReference type="InterPro" id="IPR046342">
    <property type="entry name" value="CBS_dom_sf"/>
</dbReference>
<evidence type="ECO:0000313" key="3">
    <source>
        <dbReference type="EMBL" id="MBB4919188.1"/>
    </source>
</evidence>
<keyword evidence="1" id="KW-0129">CBS domain</keyword>
<organism evidence="3 4">
    <name type="scientific">Streptosporangium saharense</name>
    <dbReference type="NCBI Taxonomy" id="1706840"/>
    <lineage>
        <taxon>Bacteria</taxon>
        <taxon>Bacillati</taxon>
        <taxon>Actinomycetota</taxon>
        <taxon>Actinomycetes</taxon>
        <taxon>Streptosporangiales</taxon>
        <taxon>Streptosporangiaceae</taxon>
        <taxon>Streptosporangium</taxon>
    </lineage>
</organism>
<keyword evidence="4" id="KW-1185">Reference proteome</keyword>
<dbReference type="CDD" id="cd17788">
    <property type="entry name" value="CBS_pair_bac"/>
    <property type="match status" value="1"/>
</dbReference>
<reference evidence="3 4" key="1">
    <citation type="submission" date="2020-08" db="EMBL/GenBank/DDBJ databases">
        <title>Genomic Encyclopedia of Type Strains, Phase III (KMG-III): the genomes of soil and plant-associated and newly described type strains.</title>
        <authorList>
            <person name="Whitman W."/>
        </authorList>
    </citation>
    <scope>NUCLEOTIDE SEQUENCE [LARGE SCALE GENOMIC DNA]</scope>
    <source>
        <strain evidence="3 4">CECT 8840</strain>
    </source>
</reference>
<dbReference type="Gene3D" id="3.10.580.10">
    <property type="entry name" value="CBS-domain"/>
    <property type="match status" value="1"/>
</dbReference>
<dbReference type="InterPro" id="IPR000644">
    <property type="entry name" value="CBS_dom"/>
</dbReference>
<sequence length="147" mass="15617">MRARDLLTAFPTVTLETPVAEAARLLADQGLPGLIVVDGDGLPISILPGTQVLRLAVPGYCQDDPALARVIDEAHADVFLRAVAGRTVREAMPRERRELPVTDPDATVLEVAALMARTHSPLAAVVEDGRLVGAVTLRTLLDRVLAA</sequence>
<accession>A0A7W7QT14</accession>
<dbReference type="Pfam" id="PF00571">
    <property type="entry name" value="CBS"/>
    <property type="match status" value="2"/>
</dbReference>
<dbReference type="Proteomes" id="UP000552644">
    <property type="component" value="Unassembled WGS sequence"/>
</dbReference>
<feature type="domain" description="CBS" evidence="2">
    <location>
        <begin position="6"/>
        <end position="65"/>
    </location>
</feature>
<dbReference type="SMART" id="SM00116">
    <property type="entry name" value="CBS"/>
    <property type="match status" value="2"/>
</dbReference>
<dbReference type="SUPFAM" id="SSF54631">
    <property type="entry name" value="CBS-domain pair"/>
    <property type="match status" value="1"/>
</dbReference>
<dbReference type="EMBL" id="JACHJP010000009">
    <property type="protein sequence ID" value="MBB4919188.1"/>
    <property type="molecule type" value="Genomic_DNA"/>
</dbReference>
<dbReference type="PROSITE" id="PS51371">
    <property type="entry name" value="CBS"/>
    <property type="match status" value="2"/>
</dbReference>
<dbReference type="RefSeq" id="WP_184721187.1">
    <property type="nucleotide sequence ID" value="NZ_JACHJP010000009.1"/>
</dbReference>
<evidence type="ECO:0000259" key="2">
    <source>
        <dbReference type="PROSITE" id="PS51371"/>
    </source>
</evidence>
<gene>
    <name evidence="3" type="ORF">FHS44_006330</name>
</gene>
<evidence type="ECO:0000256" key="1">
    <source>
        <dbReference type="PROSITE-ProRule" id="PRU00703"/>
    </source>
</evidence>
<name>A0A7W7QT14_9ACTN</name>
<dbReference type="AlphaFoldDB" id="A0A7W7QT14"/>
<evidence type="ECO:0000313" key="4">
    <source>
        <dbReference type="Proteomes" id="UP000552644"/>
    </source>
</evidence>